<keyword evidence="11" id="KW-0325">Glycoprotein</keyword>
<dbReference type="Gene3D" id="3.80.10.10">
    <property type="entry name" value="Ribonuclease Inhibitor"/>
    <property type="match status" value="1"/>
</dbReference>
<evidence type="ECO:0000256" key="11">
    <source>
        <dbReference type="ARBA" id="ARBA00023180"/>
    </source>
</evidence>
<keyword evidence="8 14" id="KW-1133">Transmembrane helix</keyword>
<proteinExistence type="predicted"/>
<evidence type="ECO:0000256" key="13">
    <source>
        <dbReference type="SAM" id="MobiDB-lite"/>
    </source>
</evidence>
<dbReference type="InterPro" id="IPR008266">
    <property type="entry name" value="Tyr_kinase_AS"/>
</dbReference>
<evidence type="ECO:0000256" key="4">
    <source>
        <dbReference type="ARBA" id="ARBA00022729"/>
    </source>
</evidence>
<gene>
    <name evidence="17" type="ORF">KC19_4G047200</name>
</gene>
<feature type="domain" description="Protein kinase" evidence="16">
    <location>
        <begin position="309"/>
        <end position="583"/>
    </location>
</feature>
<evidence type="ECO:0000313" key="18">
    <source>
        <dbReference type="Proteomes" id="UP000822688"/>
    </source>
</evidence>
<dbReference type="SUPFAM" id="SSF56112">
    <property type="entry name" value="Protein kinase-like (PK-like)"/>
    <property type="match status" value="1"/>
</dbReference>
<keyword evidence="4 15" id="KW-0732">Signal</keyword>
<dbReference type="Gene3D" id="1.10.510.10">
    <property type="entry name" value="Transferase(Phosphotransferase) domain 1"/>
    <property type="match status" value="1"/>
</dbReference>
<dbReference type="PROSITE" id="PS50011">
    <property type="entry name" value="PROTEIN_KINASE_DOM"/>
    <property type="match status" value="1"/>
</dbReference>
<accession>A0A8T0I8J0</accession>
<dbReference type="Gene3D" id="3.30.200.20">
    <property type="entry name" value="Phosphorylase Kinase, domain 1"/>
    <property type="match status" value="1"/>
</dbReference>
<evidence type="ECO:0000256" key="2">
    <source>
        <dbReference type="ARBA" id="ARBA00022614"/>
    </source>
</evidence>
<dbReference type="FunFam" id="1.10.510.10:FF:000146">
    <property type="entry name" value="LRR receptor-like serine/threonine-protein kinase IOS1"/>
    <property type="match status" value="1"/>
</dbReference>
<dbReference type="InterPro" id="IPR032675">
    <property type="entry name" value="LRR_dom_sf"/>
</dbReference>
<evidence type="ECO:0000259" key="16">
    <source>
        <dbReference type="PROSITE" id="PS50011"/>
    </source>
</evidence>
<protein>
    <recommendedName>
        <fullName evidence="16">Protein kinase domain-containing protein</fullName>
    </recommendedName>
</protein>
<feature type="compositionally biased region" description="Polar residues" evidence="13">
    <location>
        <begin position="588"/>
        <end position="597"/>
    </location>
</feature>
<evidence type="ECO:0000256" key="5">
    <source>
        <dbReference type="ARBA" id="ARBA00022737"/>
    </source>
</evidence>
<dbReference type="PANTHER" id="PTHR48056">
    <property type="entry name" value="LRR RECEPTOR-LIKE SERINE/THREONINE-PROTEIN KINASE-RELATED"/>
    <property type="match status" value="1"/>
</dbReference>
<dbReference type="PROSITE" id="PS00109">
    <property type="entry name" value="PROTEIN_KINASE_TYR"/>
    <property type="match status" value="1"/>
</dbReference>
<evidence type="ECO:0000256" key="7">
    <source>
        <dbReference type="ARBA" id="ARBA00022840"/>
    </source>
</evidence>
<feature type="region of interest" description="Disordered" evidence="13">
    <location>
        <begin position="588"/>
        <end position="607"/>
    </location>
</feature>
<evidence type="ECO:0000256" key="9">
    <source>
        <dbReference type="ARBA" id="ARBA00023136"/>
    </source>
</evidence>
<evidence type="ECO:0000256" key="15">
    <source>
        <dbReference type="SAM" id="SignalP"/>
    </source>
</evidence>
<dbReference type="FunFam" id="3.80.10.10:FF:000101">
    <property type="entry name" value="LRR receptor-like serine/threonine-protein kinase ERECTA"/>
    <property type="match status" value="1"/>
</dbReference>
<dbReference type="InterPro" id="IPR013210">
    <property type="entry name" value="LRR_N_plant-typ"/>
</dbReference>
<keyword evidence="2" id="KW-0433">Leucine-rich repeat</keyword>
<evidence type="ECO:0000256" key="14">
    <source>
        <dbReference type="SAM" id="Phobius"/>
    </source>
</evidence>
<keyword evidence="3 14" id="KW-0812">Transmembrane</keyword>
<evidence type="ECO:0000256" key="12">
    <source>
        <dbReference type="PROSITE-ProRule" id="PRU10141"/>
    </source>
</evidence>
<keyword evidence="5" id="KW-0677">Repeat</keyword>
<keyword evidence="7 12" id="KW-0067">ATP-binding</keyword>
<evidence type="ECO:0000256" key="3">
    <source>
        <dbReference type="ARBA" id="ARBA00022692"/>
    </source>
</evidence>
<dbReference type="InterPro" id="IPR050647">
    <property type="entry name" value="Plant_LRR-RLKs"/>
</dbReference>
<dbReference type="PANTHER" id="PTHR48056:SF77">
    <property type="entry name" value="PROTEIN KINASE DOMAIN-CONTAINING PROTEIN"/>
    <property type="match status" value="1"/>
</dbReference>
<dbReference type="InterPro" id="IPR011009">
    <property type="entry name" value="Kinase-like_dom_sf"/>
</dbReference>
<dbReference type="InterPro" id="IPR001611">
    <property type="entry name" value="Leu-rich_rpt"/>
</dbReference>
<dbReference type="GO" id="GO:0016020">
    <property type="term" value="C:membrane"/>
    <property type="evidence" value="ECO:0007669"/>
    <property type="project" value="UniProtKB-SubCell"/>
</dbReference>
<feature type="transmembrane region" description="Helical" evidence="14">
    <location>
        <begin position="243"/>
        <end position="267"/>
    </location>
</feature>
<keyword evidence="10" id="KW-0675">Receptor</keyword>
<evidence type="ECO:0000256" key="6">
    <source>
        <dbReference type="ARBA" id="ARBA00022741"/>
    </source>
</evidence>
<evidence type="ECO:0000256" key="10">
    <source>
        <dbReference type="ARBA" id="ARBA00023170"/>
    </source>
</evidence>
<dbReference type="InterPro" id="IPR017441">
    <property type="entry name" value="Protein_kinase_ATP_BS"/>
</dbReference>
<dbReference type="GO" id="GO:0004672">
    <property type="term" value="F:protein kinase activity"/>
    <property type="evidence" value="ECO:0007669"/>
    <property type="project" value="InterPro"/>
</dbReference>
<evidence type="ECO:0000313" key="17">
    <source>
        <dbReference type="EMBL" id="KAG0578753.1"/>
    </source>
</evidence>
<keyword evidence="18" id="KW-1185">Reference proteome</keyword>
<dbReference type="SUPFAM" id="SSF52058">
    <property type="entry name" value="L domain-like"/>
    <property type="match status" value="1"/>
</dbReference>
<evidence type="ECO:0000256" key="1">
    <source>
        <dbReference type="ARBA" id="ARBA00004479"/>
    </source>
</evidence>
<keyword evidence="6 12" id="KW-0547">Nucleotide-binding</keyword>
<sequence>MTMTLKNLSPGGLLQLILLLVTLHYRVGEAVNSEGIALQDFKQRLDDPVGALSNWNDSDITPCNWKGIVCQNLTNVVISINLPSRNLSGIVSPQLANLKYLEQLKLHNNNFCGKLPEPFSNLTNLRVLNLRKNAFSGYIAPSLGMLKNLRIMELANNKLEGPIPESFGSLVTHLKYFNVSNNQLSGKVPEEVLRRFNGSSYLGNANLCGVSGVGLSPCTPSPALAPASEPSLPLRPHTSSLSLVQIILMSVGLFLAFKFGIAVLLILRWMRKDTDIEISLGAGGKIVMFQGGHGVAPTSREILRAMRLIRKKHIIGEGGYGVVYKLELKDHPPMAIKKLKACLESARSFENELDTLGTVKHRNLVKLRGFCSSPSVKLLIYDFLPGGNLDQLLHGEKMEKDFVVDWPIRYRIALGVARGLAYLHHGCAPRIIHGDVSSSNILLDTEFEPYLSDFGLAKLVTANDTHVSVTVGGTLGYVAPEFAKSGKATEKVDVYSYGVILLELLSGRRAVDESLSDEYANLAGWVRDLHSNGKATEAIDEYLRETVAGVDLDLLLEVAYHCISLNPHDRPQMNKVVETLEIFTETGYSPSGTSARTSHADPSKPLASDIPGFRPIGSYFIFDT</sequence>
<dbReference type="Pfam" id="PF08263">
    <property type="entry name" value="LRRNT_2"/>
    <property type="match status" value="1"/>
</dbReference>
<dbReference type="Proteomes" id="UP000822688">
    <property type="component" value="Chromosome 4"/>
</dbReference>
<dbReference type="GO" id="GO:0005524">
    <property type="term" value="F:ATP binding"/>
    <property type="evidence" value="ECO:0007669"/>
    <property type="project" value="UniProtKB-UniRule"/>
</dbReference>
<keyword evidence="9 14" id="KW-0472">Membrane</keyword>
<dbReference type="PROSITE" id="PS00107">
    <property type="entry name" value="PROTEIN_KINASE_ATP"/>
    <property type="match status" value="1"/>
</dbReference>
<dbReference type="AlphaFoldDB" id="A0A8T0I8J0"/>
<comment type="caution">
    <text evidence="17">The sequence shown here is derived from an EMBL/GenBank/DDBJ whole genome shotgun (WGS) entry which is preliminary data.</text>
</comment>
<reference evidence="17" key="1">
    <citation type="submission" date="2020-06" db="EMBL/GenBank/DDBJ databases">
        <title>WGS assembly of Ceratodon purpureus strain R40.</title>
        <authorList>
            <person name="Carey S.B."/>
            <person name="Jenkins J."/>
            <person name="Shu S."/>
            <person name="Lovell J.T."/>
            <person name="Sreedasyam A."/>
            <person name="Maumus F."/>
            <person name="Tiley G.P."/>
            <person name="Fernandez-Pozo N."/>
            <person name="Barry K."/>
            <person name="Chen C."/>
            <person name="Wang M."/>
            <person name="Lipzen A."/>
            <person name="Daum C."/>
            <person name="Saski C.A."/>
            <person name="Payton A.C."/>
            <person name="Mcbreen J.C."/>
            <person name="Conrad R.E."/>
            <person name="Kollar L.M."/>
            <person name="Olsson S."/>
            <person name="Huttunen S."/>
            <person name="Landis J.B."/>
            <person name="Wickett N.J."/>
            <person name="Johnson M.G."/>
            <person name="Rensing S.A."/>
            <person name="Grimwood J."/>
            <person name="Schmutz J."/>
            <person name="Mcdaniel S.F."/>
        </authorList>
    </citation>
    <scope>NUCLEOTIDE SEQUENCE</scope>
    <source>
        <strain evidence="17">R40</strain>
    </source>
</reference>
<dbReference type="InterPro" id="IPR000719">
    <property type="entry name" value="Prot_kinase_dom"/>
</dbReference>
<feature type="chain" id="PRO_5035843592" description="Protein kinase domain-containing protein" evidence="15">
    <location>
        <begin position="31"/>
        <end position="624"/>
    </location>
</feature>
<organism evidence="17 18">
    <name type="scientific">Ceratodon purpureus</name>
    <name type="common">Fire moss</name>
    <name type="synonym">Dicranum purpureum</name>
    <dbReference type="NCBI Taxonomy" id="3225"/>
    <lineage>
        <taxon>Eukaryota</taxon>
        <taxon>Viridiplantae</taxon>
        <taxon>Streptophyta</taxon>
        <taxon>Embryophyta</taxon>
        <taxon>Bryophyta</taxon>
        <taxon>Bryophytina</taxon>
        <taxon>Bryopsida</taxon>
        <taxon>Dicranidae</taxon>
        <taxon>Pseudoditrichales</taxon>
        <taxon>Ditrichaceae</taxon>
        <taxon>Ceratodon</taxon>
    </lineage>
</organism>
<feature type="binding site" evidence="12">
    <location>
        <position position="338"/>
    </location>
    <ligand>
        <name>ATP</name>
        <dbReference type="ChEBI" id="CHEBI:30616"/>
    </ligand>
</feature>
<comment type="subcellular location">
    <subcellularLocation>
        <location evidence="1">Membrane</location>
        <topology evidence="1">Single-pass type I membrane protein</topology>
    </subcellularLocation>
</comment>
<feature type="signal peptide" evidence="15">
    <location>
        <begin position="1"/>
        <end position="30"/>
    </location>
</feature>
<evidence type="ECO:0000256" key="8">
    <source>
        <dbReference type="ARBA" id="ARBA00022989"/>
    </source>
</evidence>
<dbReference type="EMBL" id="CM026424">
    <property type="protein sequence ID" value="KAG0578753.1"/>
    <property type="molecule type" value="Genomic_DNA"/>
</dbReference>
<name>A0A8T0I8J0_CERPU</name>
<dbReference type="Pfam" id="PF00069">
    <property type="entry name" value="Pkinase"/>
    <property type="match status" value="1"/>
</dbReference>
<dbReference type="Pfam" id="PF00560">
    <property type="entry name" value="LRR_1"/>
    <property type="match status" value="4"/>
</dbReference>